<comment type="caution">
    <text evidence="2">The sequence shown here is derived from an EMBL/GenBank/DDBJ whole genome shotgun (WGS) entry which is preliminary data.</text>
</comment>
<feature type="compositionally biased region" description="Polar residues" evidence="1">
    <location>
        <begin position="154"/>
        <end position="171"/>
    </location>
</feature>
<dbReference type="Gene3D" id="3.30.710.10">
    <property type="entry name" value="Potassium Channel Kv1.1, Chain A"/>
    <property type="match status" value="1"/>
</dbReference>
<proteinExistence type="predicted"/>
<dbReference type="Proteomes" id="UP000053958">
    <property type="component" value="Unassembled WGS sequence"/>
</dbReference>
<dbReference type="STRING" id="1408163.A0A0F4Z1B2"/>
<dbReference type="GeneID" id="25314217"/>
<name>A0A0F4Z1B2_RASE3</name>
<organism evidence="2 3">
    <name type="scientific">Rasamsonia emersonii (strain ATCC 16479 / CBS 393.64 / IMI 116815)</name>
    <dbReference type="NCBI Taxonomy" id="1408163"/>
    <lineage>
        <taxon>Eukaryota</taxon>
        <taxon>Fungi</taxon>
        <taxon>Dikarya</taxon>
        <taxon>Ascomycota</taxon>
        <taxon>Pezizomycotina</taxon>
        <taxon>Eurotiomycetes</taxon>
        <taxon>Eurotiomycetidae</taxon>
        <taxon>Eurotiales</taxon>
        <taxon>Trichocomaceae</taxon>
        <taxon>Rasamsonia</taxon>
    </lineage>
</organism>
<dbReference type="OrthoDB" id="5326346at2759"/>
<protein>
    <submittedName>
        <fullName evidence="2">Uncharacterized protein</fullName>
    </submittedName>
</protein>
<evidence type="ECO:0000313" key="2">
    <source>
        <dbReference type="EMBL" id="KKA24135.1"/>
    </source>
</evidence>
<keyword evidence="3" id="KW-1185">Reference proteome</keyword>
<gene>
    <name evidence="2" type="ORF">T310_1866</name>
</gene>
<dbReference type="EMBL" id="LASV01000074">
    <property type="protein sequence ID" value="KKA24135.1"/>
    <property type="molecule type" value="Genomic_DNA"/>
</dbReference>
<accession>A0A0F4Z1B2</accession>
<feature type="region of interest" description="Disordered" evidence="1">
    <location>
        <begin position="154"/>
        <end position="206"/>
    </location>
</feature>
<dbReference type="InterPro" id="IPR011333">
    <property type="entry name" value="SKP1/BTB/POZ_sf"/>
</dbReference>
<feature type="compositionally biased region" description="Low complexity" evidence="1">
    <location>
        <begin position="172"/>
        <end position="192"/>
    </location>
</feature>
<sequence length="507" mass="57073">MEGSGGLHVQLCGYARKQEMASYLLNYQLNDFWSWISKSWVSSQIGRLQGLGSRARAQASTYINHCILADATSFARAPRSCPGSLTASSYKLPEADIPVPRTKDLYADPSVNRSITMAEADALREFDPDGDVILVLKNPNTAFAVWDKSKDYKQPSQPFSTLANSSTQSANPSSTQKTPSQPTQPAAPAPSKNDTQTASDEPSNKKEEIQMKVSSHHLTLASPYFKAMLKGAWKEGEDLRRDGSVQIYEEGWDPEALTIVMNIIHCHFRKVPRQVSHDMLAKIIAIVDYYKCIEVIEPFSERWIDQLKGRLASTPELRSIVLWVWISWMLRLKEDFKIATLLASKHNRGPLQTLGLPIPEAVIDEIEEQRQQFIERLLDSLHDLVDKIRTGKHKTYACSKNIECDSILLGALIKEMDARHLSPRPCAPFLGLSYAETAKKVSKIRSPEWCTNNGHRCQTHSCSLQSIILSNNIIESYNSVKRLELDDFLPEDEEDDVSLFSEECQET</sequence>
<dbReference type="RefSeq" id="XP_013330747.1">
    <property type="nucleotide sequence ID" value="XM_013475293.1"/>
</dbReference>
<dbReference type="AlphaFoldDB" id="A0A0F4Z1B2"/>
<reference evidence="2 3" key="1">
    <citation type="submission" date="2015-04" db="EMBL/GenBank/DDBJ databases">
        <authorList>
            <person name="Heijne W.H."/>
            <person name="Fedorova N.D."/>
            <person name="Nierman W.C."/>
            <person name="Vollebregt A.W."/>
            <person name="Zhao Z."/>
            <person name="Wu L."/>
            <person name="Kumar M."/>
            <person name="Stam H."/>
            <person name="van den Berg M.A."/>
            <person name="Pel H.J."/>
        </authorList>
    </citation>
    <scope>NUCLEOTIDE SEQUENCE [LARGE SCALE GENOMIC DNA]</scope>
    <source>
        <strain evidence="2 3">CBS 393.64</strain>
    </source>
</reference>
<evidence type="ECO:0000313" key="3">
    <source>
        <dbReference type="Proteomes" id="UP000053958"/>
    </source>
</evidence>
<evidence type="ECO:0000256" key="1">
    <source>
        <dbReference type="SAM" id="MobiDB-lite"/>
    </source>
</evidence>
<dbReference type="SUPFAM" id="SSF54695">
    <property type="entry name" value="POZ domain"/>
    <property type="match status" value="1"/>
</dbReference>